<evidence type="ECO:0000313" key="5">
    <source>
        <dbReference type="Proteomes" id="UP000612808"/>
    </source>
</evidence>
<dbReference type="GO" id="GO:0071949">
    <property type="term" value="F:FAD binding"/>
    <property type="evidence" value="ECO:0007669"/>
    <property type="project" value="InterPro"/>
</dbReference>
<dbReference type="EMBL" id="BOMB01000048">
    <property type="protein sequence ID" value="GID15851.1"/>
    <property type="molecule type" value="Genomic_DNA"/>
</dbReference>
<evidence type="ECO:0000313" key="4">
    <source>
        <dbReference type="EMBL" id="GID15851.1"/>
    </source>
</evidence>
<evidence type="ECO:0000256" key="1">
    <source>
        <dbReference type="ARBA" id="ARBA00022630"/>
    </source>
</evidence>
<dbReference type="InterPro" id="IPR016169">
    <property type="entry name" value="FAD-bd_PCMH_sub2"/>
</dbReference>
<dbReference type="InterPro" id="IPR016166">
    <property type="entry name" value="FAD-bd_PCMH"/>
</dbReference>
<evidence type="ECO:0000256" key="2">
    <source>
        <dbReference type="ARBA" id="ARBA00022827"/>
    </source>
</evidence>
<feature type="domain" description="FAD-binding PCMH-type" evidence="3">
    <location>
        <begin position="25"/>
        <end position="204"/>
    </location>
</feature>
<dbReference type="Gene3D" id="3.30.465.10">
    <property type="match status" value="1"/>
</dbReference>
<dbReference type="RefSeq" id="WP_203664327.1">
    <property type="nucleotide sequence ID" value="NZ_BAAAZM010000015.1"/>
</dbReference>
<dbReference type="SUPFAM" id="SSF55103">
    <property type="entry name" value="FAD-linked oxidases, C-terminal domain"/>
    <property type="match status" value="1"/>
</dbReference>
<comment type="caution">
    <text evidence="4">The sequence shown here is derived from an EMBL/GenBank/DDBJ whole genome shotgun (WGS) entry which is preliminary data.</text>
</comment>
<dbReference type="PANTHER" id="PTHR11748:SF103">
    <property type="entry name" value="GLYCOLATE OXIDASE SUBUNIT GLCE"/>
    <property type="match status" value="1"/>
</dbReference>
<evidence type="ECO:0000259" key="3">
    <source>
        <dbReference type="PROSITE" id="PS51387"/>
    </source>
</evidence>
<dbReference type="Pfam" id="PF01565">
    <property type="entry name" value="FAD_binding_4"/>
    <property type="match status" value="1"/>
</dbReference>
<sequence length="426" mass="44819">MGVLEDLRRVVGEDGARLAESGDRVAEVPPRWVVAPTSTEQVGRVLRIAGEHDLHVVVRGSGTKLHWGAPPSAAELLLDMSRLGGVVEHAAGDLVAIVRAGTPLRDVQAALARSGQRLPLDEMLPGATIGGVVSAGTAGPLRLRFGTPRDQVIGVTMVRADGVTAHSGGKVVKNVAGYDLGRLFAGSYGTLGVLTEVAVKLAPVPEARAFVTRPVRTPAEVRDLTTRIREAKIGPVGMEVECPVPENYRRGGTVLRTAPDPDSMVLLLEGPADGVRERADRAVEALGTDTTVSTRPPTWWGRYPFGPDDVALQVVTPVGQLFGPVYSLRDAAREIPVRIFCSPAAGVLHAGVPGGTDPDRVARIVEAVRTVAISHGGYCQVLAAPPAVRAELDLWGPIDALGLMRAVKHEFDPAGRLAPGRFVGGI</sequence>
<dbReference type="PROSITE" id="PS51387">
    <property type="entry name" value="FAD_PCMH"/>
    <property type="match status" value="1"/>
</dbReference>
<protein>
    <submittedName>
        <fullName evidence="4">Glycolate oxidase</fullName>
    </submittedName>
</protein>
<keyword evidence="2" id="KW-0274">FAD</keyword>
<dbReference type="GO" id="GO:0003824">
    <property type="term" value="F:catalytic activity"/>
    <property type="evidence" value="ECO:0007669"/>
    <property type="project" value="InterPro"/>
</dbReference>
<dbReference type="Proteomes" id="UP000612808">
    <property type="component" value="Unassembled WGS sequence"/>
</dbReference>
<dbReference type="SUPFAM" id="SSF56176">
    <property type="entry name" value="FAD-binding/transporter-associated domain-like"/>
    <property type="match status" value="1"/>
</dbReference>
<keyword evidence="5" id="KW-1185">Reference proteome</keyword>
<organism evidence="4 5">
    <name type="scientific">Actinocatenispora rupis</name>
    <dbReference type="NCBI Taxonomy" id="519421"/>
    <lineage>
        <taxon>Bacteria</taxon>
        <taxon>Bacillati</taxon>
        <taxon>Actinomycetota</taxon>
        <taxon>Actinomycetes</taxon>
        <taxon>Micromonosporales</taxon>
        <taxon>Micromonosporaceae</taxon>
        <taxon>Actinocatenispora</taxon>
    </lineage>
</organism>
<proteinExistence type="predicted"/>
<dbReference type="InterPro" id="IPR016164">
    <property type="entry name" value="FAD-linked_Oxase-like_C"/>
</dbReference>
<name>A0A8J3J4Y1_9ACTN</name>
<dbReference type="PANTHER" id="PTHR11748">
    <property type="entry name" value="D-LACTATE DEHYDROGENASE"/>
    <property type="match status" value="1"/>
</dbReference>
<dbReference type="AlphaFoldDB" id="A0A8J3J4Y1"/>
<dbReference type="InterPro" id="IPR006094">
    <property type="entry name" value="Oxid_FAD_bind_N"/>
</dbReference>
<keyword evidence="1" id="KW-0285">Flavoprotein</keyword>
<gene>
    <name evidence="4" type="primary">glcE</name>
    <name evidence="4" type="ORF">Aru02nite_67400</name>
</gene>
<dbReference type="InterPro" id="IPR036318">
    <property type="entry name" value="FAD-bd_PCMH-like_sf"/>
</dbReference>
<accession>A0A8J3J4Y1</accession>
<reference evidence="4" key="1">
    <citation type="submission" date="2021-01" db="EMBL/GenBank/DDBJ databases">
        <title>Whole genome shotgun sequence of Actinocatenispora rupis NBRC 107355.</title>
        <authorList>
            <person name="Komaki H."/>
            <person name="Tamura T."/>
        </authorList>
    </citation>
    <scope>NUCLEOTIDE SEQUENCE</scope>
    <source>
        <strain evidence="4">NBRC 107355</strain>
    </source>
</reference>